<dbReference type="GO" id="GO:0030010">
    <property type="term" value="P:establishment of cell polarity"/>
    <property type="evidence" value="ECO:0007669"/>
    <property type="project" value="EnsemblFungi"/>
</dbReference>
<dbReference type="GO" id="GO:0010971">
    <property type="term" value="P:positive regulation of G2/M transition of mitotic cell cycle"/>
    <property type="evidence" value="ECO:0007669"/>
    <property type="project" value="EnsemblFungi"/>
</dbReference>
<dbReference type="GO" id="GO:0005934">
    <property type="term" value="C:cellular bud tip"/>
    <property type="evidence" value="ECO:0007669"/>
    <property type="project" value="EnsemblFungi"/>
</dbReference>
<dbReference type="AlphaFoldDB" id="A0A0W0E8V0"/>
<feature type="domain" description="Protein Zds1 C-terminal" evidence="2">
    <location>
        <begin position="729"/>
        <end position="781"/>
    </location>
</feature>
<feature type="region of interest" description="Disordered" evidence="1">
    <location>
        <begin position="204"/>
        <end position="233"/>
    </location>
</feature>
<dbReference type="VEuPathDB" id="FungiDB:B1J91_J06688g"/>
<protein>
    <submittedName>
        <fullName evidence="3">Protein ZDS2</fullName>
    </submittedName>
</protein>
<comment type="caution">
    <text evidence="3">The sequence shown here is derived from an EMBL/GenBank/DDBJ whole genome shotgun (WGS) entry which is preliminary data.</text>
</comment>
<dbReference type="GO" id="GO:0005737">
    <property type="term" value="C:cytoplasm"/>
    <property type="evidence" value="ECO:0007669"/>
    <property type="project" value="EnsemblFungi"/>
</dbReference>
<dbReference type="VEuPathDB" id="FungiDB:GWK60_J06523"/>
<name>A0A0W0E8V0_CANGB</name>
<evidence type="ECO:0000313" key="3">
    <source>
        <dbReference type="EMBL" id="KTB11185.1"/>
    </source>
</evidence>
<feature type="compositionally biased region" description="Acidic residues" evidence="1">
    <location>
        <begin position="80"/>
        <end position="96"/>
    </location>
</feature>
<evidence type="ECO:0000313" key="4">
    <source>
        <dbReference type="Proteomes" id="UP000054886"/>
    </source>
</evidence>
<dbReference type="SMART" id="SM01327">
    <property type="entry name" value="Zds_C"/>
    <property type="match status" value="1"/>
</dbReference>
<reference evidence="3 4" key="1">
    <citation type="submission" date="2015-10" db="EMBL/GenBank/DDBJ databases">
        <title>Draft genomes sequences of Candida glabrata isolates 1A, 1B, 2A, 2B, 3A and 3B.</title>
        <authorList>
            <person name="Haavelsrud O.E."/>
            <person name="Gaustad P."/>
        </authorList>
    </citation>
    <scope>NUCLEOTIDE SEQUENCE [LARGE SCALE GENOMIC DNA]</scope>
    <source>
        <strain evidence="3">910700640</strain>
    </source>
</reference>
<feature type="region of interest" description="Disordered" evidence="1">
    <location>
        <begin position="314"/>
        <end position="340"/>
    </location>
</feature>
<dbReference type="GO" id="GO:0032880">
    <property type="term" value="P:regulation of protein localization"/>
    <property type="evidence" value="ECO:0007669"/>
    <property type="project" value="EnsemblFungi"/>
</dbReference>
<dbReference type="PhylomeDB" id="A0A0W0E8V0"/>
<feature type="compositionally biased region" description="Polar residues" evidence="1">
    <location>
        <begin position="809"/>
        <end position="820"/>
    </location>
</feature>
<feature type="compositionally biased region" description="Low complexity" evidence="1">
    <location>
        <begin position="440"/>
        <end position="460"/>
    </location>
</feature>
<dbReference type="VEuPathDB" id="FungiDB:CAGL0J06688g"/>
<proteinExistence type="predicted"/>
<dbReference type="OMA" id="SKFNTYK"/>
<dbReference type="InterPro" id="IPR013941">
    <property type="entry name" value="ZDS1_C"/>
</dbReference>
<dbReference type="PANTHER" id="PTHR28089:SF1">
    <property type="entry name" value="PROTEIN ZDS1-RELATED"/>
    <property type="match status" value="1"/>
</dbReference>
<dbReference type="Pfam" id="PF08632">
    <property type="entry name" value="Zds_C"/>
    <property type="match status" value="1"/>
</dbReference>
<dbReference type="InterPro" id="IPR040206">
    <property type="entry name" value="Zds1/2"/>
</dbReference>
<feature type="compositionally biased region" description="Basic and acidic residues" evidence="1">
    <location>
        <begin position="204"/>
        <end position="226"/>
    </location>
</feature>
<accession>A0A0W0E8V0</accession>
<evidence type="ECO:0000259" key="2">
    <source>
        <dbReference type="SMART" id="SM01327"/>
    </source>
</evidence>
<feature type="region of interest" description="Disordered" evidence="1">
    <location>
        <begin position="809"/>
        <end position="828"/>
    </location>
</feature>
<dbReference type="Proteomes" id="UP000054886">
    <property type="component" value="Unassembled WGS sequence"/>
</dbReference>
<dbReference type="PANTHER" id="PTHR28089">
    <property type="entry name" value="PROTEIN ZDS1-RELATED"/>
    <property type="match status" value="1"/>
</dbReference>
<feature type="region of interest" description="Disordered" evidence="1">
    <location>
        <begin position="438"/>
        <end position="461"/>
    </location>
</feature>
<sequence>MSRLEVPKRRSRVQKTDGVSSEYLRAAQSLDQEVQNVKNLKRLSIGSIDLITDPELNVTVTGTEREDTSYDADLSNGSFTEEDDTTTEIDGSDADETSASIDRTRVEYLTSYDNTQESSNESPKGVARTRSLNLNYHANSNSDISIKERTLRGSRSLSNLKKPKNEEQSVSDKLFWVPANQHPNVKPENYLELVKETLNKIRDINTDGKEKSENNSEEEVSNKENINENGRLRGSIVRRPSKLRKSYTEFSSEDLELLDKALSNNRIISTRNTTNSKRLSLKEITNELVKHSNKAGLTDDNAVTLARTLSIASSVTNQNETGRNDQSNTEQQKQSEDADDDTFATAVVGNSHSLASNTSSLRRSKFNTYRVKAGQQRGISRSNYIDSTNRTDNLIARHTWETPLKDSYDEHSTSYHNKQHSILDSNIPVVTTVSDDNHDISGSSFSQDSSMVSSDSTSNSILNRPEHSYSYVSEKLDREIEKTDQFSNLGSSENKIDEPTVDTKRPSLEHRITGATEIKDKNLEQSAISNHQTIQKNTFIEKKERLDKKISNLFKRKKGKKTDNVLEADVPLEKDNCYDIISSESQEEIGNVIPRTTSPESIRGGSLISFTNSADDIDVKSYQSDNQQRRLSDEVVEYVQELEEDSRELSGSDIFNDLNDEYNRHLEYSIDNSNESVSINQSYSLHTDEPNKVGKPKKLTFDDVKKPERANAPMEFTDSAFGFPLPPLTISTVIMCDHRLGINVERAIYRLSHLKLSETNRELRQQVLLSNFMYAYLNLVEHTLSVEEAEQDKQSTSSPDNKVVELEGSNYNTAHNQSDGTILIPELQ</sequence>
<gene>
    <name evidence="3" type="ORF">AO440_003050</name>
</gene>
<evidence type="ECO:0000256" key="1">
    <source>
        <dbReference type="SAM" id="MobiDB-lite"/>
    </source>
</evidence>
<organism evidence="3 4">
    <name type="scientific">Candida glabrata</name>
    <name type="common">Yeast</name>
    <name type="synonym">Torulopsis glabrata</name>
    <dbReference type="NCBI Taxonomy" id="5478"/>
    <lineage>
        <taxon>Eukaryota</taxon>
        <taxon>Fungi</taxon>
        <taxon>Dikarya</taxon>
        <taxon>Ascomycota</taxon>
        <taxon>Saccharomycotina</taxon>
        <taxon>Saccharomycetes</taxon>
        <taxon>Saccharomycetales</taxon>
        <taxon>Saccharomycetaceae</taxon>
        <taxon>Nakaseomyces</taxon>
    </lineage>
</organism>
<dbReference type="VEuPathDB" id="FungiDB:GVI51_J06545"/>
<dbReference type="GO" id="GO:0005935">
    <property type="term" value="C:cellular bud neck"/>
    <property type="evidence" value="ECO:0007669"/>
    <property type="project" value="EnsemblFungi"/>
</dbReference>
<dbReference type="GO" id="GO:0000183">
    <property type="term" value="P:rDNA heterochromatin formation"/>
    <property type="evidence" value="ECO:0007669"/>
    <property type="project" value="EnsemblFungi"/>
</dbReference>
<feature type="region of interest" description="Disordered" evidence="1">
    <location>
        <begin position="63"/>
        <end position="102"/>
    </location>
</feature>
<dbReference type="EMBL" id="LLZZ01000043">
    <property type="protein sequence ID" value="KTB11185.1"/>
    <property type="molecule type" value="Genomic_DNA"/>
</dbReference>
<feature type="compositionally biased region" description="Polar residues" evidence="1">
    <location>
        <begin position="314"/>
        <end position="332"/>
    </location>
</feature>